<sequence precursor="true">MPNPTPQNLTPIVSRRKFLEAASVTAISASLAPSLFAAPSRSSKAETAVQEFYTSLTDQQKSQICFPYNHQLRSKISANWHVTKPTIGLDFYTDKQRAMINNAIKGMTSQEGYARLQKQMDEDDGGVDFYSVAVFGDPSEKKFEFTLTGRHLTMRADGNSAEKAAFGGPIVYGHSEENPDQNLYHYQTKQTNKVFEALDTDQRKKALIGKAPRETAVHIQQADGNFPGLIVGDMSDDQKKLVTESLDVLLAPYREEDKAEVQEVLKSIGGTDKLRMAFYQQGDLKSDKVWDIWRIEAPGFVWHFRGAPHVHAYINIAAIS</sequence>
<organism evidence="2 3">
    <name type="scientific">Thalassoglobus polymorphus</name>
    <dbReference type="NCBI Taxonomy" id="2527994"/>
    <lineage>
        <taxon>Bacteria</taxon>
        <taxon>Pseudomonadati</taxon>
        <taxon>Planctomycetota</taxon>
        <taxon>Planctomycetia</taxon>
        <taxon>Planctomycetales</taxon>
        <taxon>Planctomycetaceae</taxon>
        <taxon>Thalassoglobus</taxon>
    </lineage>
</organism>
<dbReference type="Proteomes" id="UP000315724">
    <property type="component" value="Chromosome"/>
</dbReference>
<evidence type="ECO:0000313" key="2">
    <source>
        <dbReference type="EMBL" id="QDT33382.1"/>
    </source>
</evidence>
<reference evidence="2 3" key="1">
    <citation type="submission" date="2019-02" db="EMBL/GenBank/DDBJ databases">
        <title>Deep-cultivation of Planctomycetes and their phenomic and genomic characterization uncovers novel biology.</title>
        <authorList>
            <person name="Wiegand S."/>
            <person name="Jogler M."/>
            <person name="Boedeker C."/>
            <person name="Pinto D."/>
            <person name="Vollmers J."/>
            <person name="Rivas-Marin E."/>
            <person name="Kohn T."/>
            <person name="Peeters S.H."/>
            <person name="Heuer A."/>
            <person name="Rast P."/>
            <person name="Oberbeckmann S."/>
            <person name="Bunk B."/>
            <person name="Jeske O."/>
            <person name="Meyerdierks A."/>
            <person name="Storesund J.E."/>
            <person name="Kallscheuer N."/>
            <person name="Luecker S."/>
            <person name="Lage O.M."/>
            <person name="Pohl T."/>
            <person name="Merkel B.J."/>
            <person name="Hornburger P."/>
            <person name="Mueller R.-W."/>
            <person name="Bruemmer F."/>
            <person name="Labrenz M."/>
            <person name="Spormann A.M."/>
            <person name="Op den Camp H."/>
            <person name="Overmann J."/>
            <person name="Amann R."/>
            <person name="Jetten M.S.M."/>
            <person name="Mascher T."/>
            <person name="Medema M.H."/>
            <person name="Devos D.P."/>
            <person name="Kaster A.-K."/>
            <person name="Ovreas L."/>
            <person name="Rohde M."/>
            <person name="Galperin M.Y."/>
            <person name="Jogler C."/>
        </authorList>
    </citation>
    <scope>NUCLEOTIDE SEQUENCE [LARGE SCALE GENOMIC DNA]</scope>
    <source>
        <strain evidence="2 3">Mal48</strain>
    </source>
</reference>
<proteinExistence type="predicted"/>
<feature type="signal peptide" evidence="1">
    <location>
        <begin position="1"/>
        <end position="37"/>
    </location>
</feature>
<dbReference type="EMBL" id="CP036267">
    <property type="protein sequence ID" value="QDT33382.1"/>
    <property type="molecule type" value="Genomic_DNA"/>
</dbReference>
<dbReference type="InterPro" id="IPR006311">
    <property type="entry name" value="TAT_signal"/>
</dbReference>
<evidence type="ECO:0000313" key="3">
    <source>
        <dbReference type="Proteomes" id="UP000315724"/>
    </source>
</evidence>
<dbReference type="OrthoDB" id="240568at2"/>
<dbReference type="RefSeq" id="WP_145199592.1">
    <property type="nucleotide sequence ID" value="NZ_CP036267.1"/>
</dbReference>
<feature type="chain" id="PRO_5021923833" description="DUF3500 domain-containing protein" evidence="1">
    <location>
        <begin position="38"/>
        <end position="320"/>
    </location>
</feature>
<dbReference type="InterPro" id="IPR021889">
    <property type="entry name" value="DUF3500"/>
</dbReference>
<protein>
    <recommendedName>
        <fullName evidence="4">DUF3500 domain-containing protein</fullName>
    </recommendedName>
</protein>
<gene>
    <name evidence="2" type="ORF">Mal48_26350</name>
</gene>
<keyword evidence="3" id="KW-1185">Reference proteome</keyword>
<dbReference type="PROSITE" id="PS51318">
    <property type="entry name" value="TAT"/>
    <property type="match status" value="1"/>
</dbReference>
<accession>A0A517QP37</accession>
<dbReference type="AlphaFoldDB" id="A0A517QP37"/>
<name>A0A517QP37_9PLAN</name>
<evidence type="ECO:0008006" key="4">
    <source>
        <dbReference type="Google" id="ProtNLM"/>
    </source>
</evidence>
<keyword evidence="1" id="KW-0732">Signal</keyword>
<dbReference type="KEGG" id="tpol:Mal48_26350"/>
<dbReference type="Pfam" id="PF12006">
    <property type="entry name" value="DUF3500"/>
    <property type="match status" value="1"/>
</dbReference>
<evidence type="ECO:0000256" key="1">
    <source>
        <dbReference type="SAM" id="SignalP"/>
    </source>
</evidence>